<dbReference type="PANTHER" id="PTHR11908:SF132">
    <property type="entry name" value="ALDEHYDE OXIDASE 1-RELATED"/>
    <property type="match status" value="1"/>
</dbReference>
<evidence type="ECO:0000313" key="5">
    <source>
        <dbReference type="Proteomes" id="UP000292445"/>
    </source>
</evidence>
<gene>
    <name evidence="4" type="ORF">EV675_3882</name>
</gene>
<dbReference type="InterPro" id="IPR000674">
    <property type="entry name" value="Ald_Oxase/Xan_DH_a/b"/>
</dbReference>
<dbReference type="InterPro" id="IPR046867">
    <property type="entry name" value="AldOxase/xan_DH_MoCoBD2"/>
</dbReference>
<dbReference type="GO" id="GO:0005506">
    <property type="term" value="F:iron ion binding"/>
    <property type="evidence" value="ECO:0007669"/>
    <property type="project" value="InterPro"/>
</dbReference>
<dbReference type="Pfam" id="PF20256">
    <property type="entry name" value="MoCoBD_2"/>
    <property type="match status" value="1"/>
</dbReference>
<protein>
    <submittedName>
        <fullName evidence="4">Carbon-monoxide dehydrogenase large subunit</fullName>
    </submittedName>
</protein>
<dbReference type="Proteomes" id="UP000292445">
    <property type="component" value="Unassembled WGS sequence"/>
</dbReference>
<dbReference type="InterPro" id="IPR016208">
    <property type="entry name" value="Ald_Oxase/xanthine_DH-like"/>
</dbReference>
<organism evidence="4 5">
    <name type="scientific">Pigmentiphaga kullae</name>
    <dbReference type="NCBI Taxonomy" id="151784"/>
    <lineage>
        <taxon>Bacteria</taxon>
        <taxon>Pseudomonadati</taxon>
        <taxon>Pseudomonadota</taxon>
        <taxon>Betaproteobacteria</taxon>
        <taxon>Burkholderiales</taxon>
        <taxon>Alcaligenaceae</taxon>
        <taxon>Pigmentiphaga</taxon>
    </lineage>
</organism>
<proteinExistence type="predicted"/>
<sequence length="786" mass="84756">MDSRLVGQPRPRAEDQRLVRGQGRYTDDVNLPGQAYGAFVRSTHAHAVIRGIDIEAAAQAPGVIAVLRGQDYLDDGLRGMDHIPNPADAVAFKERAFQHSLTGSIFNQRHLPLVVDRVRHVGEPVVLVVARSMREARDACEMVLIDYDPLPAVVDAVQAMDEGAPQLWDGAPRNLCFQARVGDEAAVREAFARAHHVVRREFRNSRIVNCQMEPRSALGSFDEGSGEYLLISGSQGVTRQQMCIADALGISPAKLRVVSPDVGGGFGPRSCVNPDQLAVLWAARRVGRPVKWTSDRNEAFLSDYQGRDQVIRAAIAFDAQGRILGIDNEIVGNIGAHTVSYVPLANGSRIMTTVYHVPAATALLSAVLTNTPPTGPYRGAGRPEATHVMERMLDVAADEMGMDRIELRRRNLIQPAQMPYHSPMGLTYDSGAFAANMERALVVSQWSEAGQRKRDARARGKLLGTGLANYVESPVGAPRERIEITIGTDGHVDFVVGTQSTGQGHETSFVQVLADELGVPFEAVTMRTGDSHFVKVGGGSHSDRSMRLVGHLLLQAGERLRSTALVAAASMWGVDVQGLRYEDGRVRDQAGQRAAGLGEIAAHIGREGVPGNPQERRFYVDAEFNGRIAAHPTGTAVCELEIDPETGDVEIVRYTSIDDVGRPINPLIVEGQVHGGLAQGIGQAFFEDYHVDPESGQIFSGSYMDYGVARAGAIPRRFDVELTEDRTHGNALGVKGGGESGITPATAAIFNALADALRGITHEELPMPATPAAIWSAIQRAQGVQP</sequence>
<keyword evidence="1" id="KW-0500">Molybdenum</keyword>
<keyword evidence="2" id="KW-0560">Oxidoreductase</keyword>
<dbReference type="InterPro" id="IPR036856">
    <property type="entry name" value="Ald_Oxase/Xan_DH_a/b_sf"/>
</dbReference>
<dbReference type="InterPro" id="IPR008274">
    <property type="entry name" value="AldOxase/xan_DH_MoCoBD1"/>
</dbReference>
<keyword evidence="5" id="KW-1185">Reference proteome</keyword>
<dbReference type="RefSeq" id="WP_242621500.1">
    <property type="nucleotide sequence ID" value="NZ_SGXC01000002.1"/>
</dbReference>
<dbReference type="AlphaFoldDB" id="A0A4Q7NE64"/>
<name>A0A4Q7NE64_9BURK</name>
<feature type="domain" description="Aldehyde oxidase/xanthine dehydrogenase a/b hammerhead" evidence="3">
    <location>
        <begin position="20"/>
        <end position="151"/>
    </location>
</feature>
<reference evidence="4 5" key="1">
    <citation type="submission" date="2019-02" db="EMBL/GenBank/DDBJ databases">
        <title>Genomic Encyclopedia of Type Strains, Phase IV (KMG-IV): sequencing the most valuable type-strain genomes for metagenomic binning, comparative biology and taxonomic classification.</title>
        <authorList>
            <person name="Goeker M."/>
        </authorList>
    </citation>
    <scope>NUCLEOTIDE SEQUENCE [LARGE SCALE GENOMIC DNA]</scope>
    <source>
        <strain evidence="4 5">K24</strain>
    </source>
</reference>
<dbReference type="SUPFAM" id="SSF56003">
    <property type="entry name" value="Molybdenum cofactor-binding domain"/>
    <property type="match status" value="1"/>
</dbReference>
<dbReference type="Gene3D" id="3.30.365.10">
    <property type="entry name" value="Aldehyde oxidase/xanthine dehydrogenase, molybdopterin binding domain"/>
    <property type="match status" value="4"/>
</dbReference>
<evidence type="ECO:0000256" key="2">
    <source>
        <dbReference type="ARBA" id="ARBA00023002"/>
    </source>
</evidence>
<dbReference type="Gene3D" id="3.90.1170.50">
    <property type="entry name" value="Aldehyde oxidase/xanthine dehydrogenase, a/b hammerhead"/>
    <property type="match status" value="1"/>
</dbReference>
<evidence type="ECO:0000259" key="3">
    <source>
        <dbReference type="SMART" id="SM01008"/>
    </source>
</evidence>
<dbReference type="EMBL" id="SGXC01000002">
    <property type="protein sequence ID" value="RZS81259.1"/>
    <property type="molecule type" value="Genomic_DNA"/>
</dbReference>
<dbReference type="GO" id="GO:0016491">
    <property type="term" value="F:oxidoreductase activity"/>
    <property type="evidence" value="ECO:0007669"/>
    <property type="project" value="UniProtKB-KW"/>
</dbReference>
<dbReference type="PANTHER" id="PTHR11908">
    <property type="entry name" value="XANTHINE DEHYDROGENASE"/>
    <property type="match status" value="1"/>
</dbReference>
<accession>A0A4Q7NE64</accession>
<dbReference type="Pfam" id="PF01315">
    <property type="entry name" value="Ald_Xan_dh_C"/>
    <property type="match status" value="2"/>
</dbReference>
<dbReference type="InterPro" id="IPR037165">
    <property type="entry name" value="AldOxase/xan_DH_Mopterin-bd_sf"/>
</dbReference>
<evidence type="ECO:0000313" key="4">
    <source>
        <dbReference type="EMBL" id="RZS81259.1"/>
    </source>
</evidence>
<dbReference type="Pfam" id="PF02738">
    <property type="entry name" value="MoCoBD_1"/>
    <property type="match status" value="1"/>
</dbReference>
<dbReference type="SUPFAM" id="SSF54665">
    <property type="entry name" value="CO dehydrogenase molybdoprotein N-domain-like"/>
    <property type="match status" value="1"/>
</dbReference>
<comment type="caution">
    <text evidence="4">The sequence shown here is derived from an EMBL/GenBank/DDBJ whole genome shotgun (WGS) entry which is preliminary data.</text>
</comment>
<dbReference type="SMART" id="SM01008">
    <property type="entry name" value="Ald_Xan_dh_C"/>
    <property type="match status" value="1"/>
</dbReference>
<evidence type="ECO:0000256" key="1">
    <source>
        <dbReference type="ARBA" id="ARBA00022505"/>
    </source>
</evidence>